<dbReference type="Pfam" id="PF01031">
    <property type="entry name" value="Dynamin_M"/>
    <property type="match status" value="1"/>
</dbReference>
<dbReference type="GO" id="GO:0005874">
    <property type="term" value="C:microtubule"/>
    <property type="evidence" value="ECO:0007669"/>
    <property type="project" value="TreeGrafter"/>
</dbReference>
<dbReference type="InterPro" id="IPR022812">
    <property type="entry name" value="Dynamin"/>
</dbReference>
<dbReference type="FunFam" id="1.20.120.1240:FF:000001">
    <property type="entry name" value="Dynamin 1 like"/>
    <property type="match status" value="1"/>
</dbReference>
<dbReference type="PROSITE" id="PS51388">
    <property type="entry name" value="GED"/>
    <property type="match status" value="1"/>
</dbReference>
<dbReference type="PANTHER" id="PTHR11566:SF50">
    <property type="entry name" value="DYNAMIN-1-LIKE PROTEIN ISOFORM X1"/>
    <property type="match status" value="1"/>
</dbReference>
<evidence type="ECO:0000259" key="8">
    <source>
        <dbReference type="PROSITE" id="PS51718"/>
    </source>
</evidence>
<dbReference type="GO" id="GO:0016559">
    <property type="term" value="P:peroxisome fission"/>
    <property type="evidence" value="ECO:0007669"/>
    <property type="project" value="TreeGrafter"/>
</dbReference>
<evidence type="ECO:0000259" key="7">
    <source>
        <dbReference type="PROSITE" id="PS51388"/>
    </source>
</evidence>
<dbReference type="GO" id="GO:0005739">
    <property type="term" value="C:mitochondrion"/>
    <property type="evidence" value="ECO:0007669"/>
    <property type="project" value="TreeGrafter"/>
</dbReference>
<dbReference type="AlphaFoldDB" id="A0A673AWF0"/>
<sequence>MTYRHSYVPVGDQPEDIEAQVQEMILSFISNPNSLILAVSPANSDLATSDALKLAREVDPDGRRTLLVVSKLDLMDAGTDALEVLLGRVIPVRLGIIGVVNRSQHDINTQKSLEDSTRDEQAFLQRHYPSLASRAGSRYLAKTLSRLLMHHIRDCLPELKTRVTVLSAQYQARLHSYGQPVEDHSATLLQIVTKFASDYCNTIEGTARHIQTSELCGGARICYIFHETFGRTLQSIDPLGGLTELDILTAIRNATGPRPALFVPEVSFELLVKRQIKRLEEPSLRCVELVHEELQRIIQHCSSFSTQELLRFPKLHDSIVEVVTGLLRKRLPITNEMVHNLVAIELAYINTKHPDFTDAAQVSASAEALDGGKRWKNEKTGEEKTLAPGFSSPSKGQAINLLDTAVPVSRKLSAREQRDCEVIQRLIKCYFLIVRKSIQDSVPKTVMHFLVNFVKEHLQSELVGQLYKQPLLQELLIESQDTAQQRTEVAQMLEALKKANNIISEIRETHLW</sequence>
<protein>
    <recommendedName>
        <fullName evidence="2">Interferon-induced GTP-binding protein Mx</fullName>
    </recommendedName>
    <alternativeName>
        <fullName evidence="6">Interferon-inducible Mx protein</fullName>
    </alternativeName>
</protein>
<dbReference type="SMART" id="SM00053">
    <property type="entry name" value="DYNc"/>
    <property type="match status" value="1"/>
</dbReference>
<name>A0A673AWF0_9TELE</name>
<dbReference type="InterPro" id="IPR001401">
    <property type="entry name" value="Dynamin_GTPase"/>
</dbReference>
<dbReference type="Proteomes" id="UP000472271">
    <property type="component" value="Chromosome 9"/>
</dbReference>
<dbReference type="InterPro" id="IPR027417">
    <property type="entry name" value="P-loop_NTPase"/>
</dbReference>
<evidence type="ECO:0000256" key="1">
    <source>
        <dbReference type="ARBA" id="ARBA00004496"/>
    </source>
</evidence>
<evidence type="ECO:0000313" key="10">
    <source>
        <dbReference type="Proteomes" id="UP000472271"/>
    </source>
</evidence>
<dbReference type="Gene3D" id="3.40.50.300">
    <property type="entry name" value="P-loop containing nucleotide triphosphate hydrolases"/>
    <property type="match status" value="1"/>
</dbReference>
<feature type="domain" description="Dynamin-type G" evidence="8">
    <location>
        <begin position="1"/>
        <end position="157"/>
    </location>
</feature>
<dbReference type="CDD" id="cd08771">
    <property type="entry name" value="DLP_1"/>
    <property type="match status" value="1"/>
</dbReference>
<proteinExistence type="predicted"/>
<dbReference type="GO" id="GO:0003924">
    <property type="term" value="F:GTPase activity"/>
    <property type="evidence" value="ECO:0007669"/>
    <property type="project" value="InterPro"/>
</dbReference>
<comment type="subcellular location">
    <subcellularLocation>
        <location evidence="1">Cytoplasm</location>
    </subcellularLocation>
</comment>
<dbReference type="Ensembl" id="ENSSORT00005034552.1">
    <property type="protein sequence ID" value="ENSSORP00005033639.1"/>
    <property type="gene ID" value="ENSSORG00005015854.1"/>
</dbReference>
<reference evidence="9" key="2">
    <citation type="submission" date="2025-08" db="UniProtKB">
        <authorList>
            <consortium name="Ensembl"/>
        </authorList>
    </citation>
    <scope>IDENTIFICATION</scope>
</reference>
<evidence type="ECO:0000256" key="4">
    <source>
        <dbReference type="ARBA" id="ARBA00022741"/>
    </source>
</evidence>
<evidence type="ECO:0000313" key="9">
    <source>
        <dbReference type="Ensembl" id="ENSSORP00005033639.1"/>
    </source>
</evidence>
<dbReference type="InterPro" id="IPR003130">
    <property type="entry name" value="GED"/>
</dbReference>
<dbReference type="Gene3D" id="1.20.120.1240">
    <property type="entry name" value="Dynamin, middle domain"/>
    <property type="match status" value="1"/>
</dbReference>
<dbReference type="Pfam" id="PF02212">
    <property type="entry name" value="GED"/>
    <property type="match status" value="1"/>
</dbReference>
<evidence type="ECO:0000256" key="3">
    <source>
        <dbReference type="ARBA" id="ARBA00022490"/>
    </source>
</evidence>
<evidence type="ECO:0000256" key="6">
    <source>
        <dbReference type="ARBA" id="ARBA00031810"/>
    </source>
</evidence>
<organism evidence="9 10">
    <name type="scientific">Sphaeramia orbicularis</name>
    <name type="common">orbiculate cardinalfish</name>
    <dbReference type="NCBI Taxonomy" id="375764"/>
    <lineage>
        <taxon>Eukaryota</taxon>
        <taxon>Metazoa</taxon>
        <taxon>Chordata</taxon>
        <taxon>Craniata</taxon>
        <taxon>Vertebrata</taxon>
        <taxon>Euteleostomi</taxon>
        <taxon>Actinopterygii</taxon>
        <taxon>Neopterygii</taxon>
        <taxon>Teleostei</taxon>
        <taxon>Neoteleostei</taxon>
        <taxon>Acanthomorphata</taxon>
        <taxon>Gobiaria</taxon>
        <taxon>Kurtiformes</taxon>
        <taxon>Apogonoidei</taxon>
        <taxon>Apogonidae</taxon>
        <taxon>Apogoninae</taxon>
        <taxon>Sphaeramia</taxon>
    </lineage>
</organism>
<dbReference type="InterPro" id="IPR020850">
    <property type="entry name" value="GED_dom"/>
</dbReference>
<dbReference type="PROSITE" id="PS51718">
    <property type="entry name" value="G_DYNAMIN_2"/>
    <property type="match status" value="1"/>
</dbReference>
<dbReference type="InterPro" id="IPR045063">
    <property type="entry name" value="Dynamin_N"/>
</dbReference>
<reference evidence="9" key="3">
    <citation type="submission" date="2025-09" db="UniProtKB">
        <authorList>
            <consortium name="Ensembl"/>
        </authorList>
    </citation>
    <scope>IDENTIFICATION</scope>
</reference>
<keyword evidence="3" id="KW-0963">Cytoplasm</keyword>
<keyword evidence="4" id="KW-0547">Nucleotide-binding</keyword>
<dbReference type="InterPro" id="IPR030381">
    <property type="entry name" value="G_DYNAMIN_dom"/>
</dbReference>
<dbReference type="SUPFAM" id="SSF52540">
    <property type="entry name" value="P-loop containing nucleoside triphosphate hydrolases"/>
    <property type="match status" value="1"/>
</dbReference>
<keyword evidence="5" id="KW-0342">GTP-binding</keyword>
<dbReference type="InterPro" id="IPR000375">
    <property type="entry name" value="Dynamin_stalk"/>
</dbReference>
<keyword evidence="10" id="KW-1185">Reference proteome</keyword>
<feature type="domain" description="GED" evidence="7">
    <location>
        <begin position="420"/>
        <end position="511"/>
    </location>
</feature>
<dbReference type="PANTHER" id="PTHR11566">
    <property type="entry name" value="DYNAMIN"/>
    <property type="match status" value="1"/>
</dbReference>
<dbReference type="GO" id="GO:0006897">
    <property type="term" value="P:endocytosis"/>
    <property type="evidence" value="ECO:0007669"/>
    <property type="project" value="TreeGrafter"/>
</dbReference>
<dbReference type="Pfam" id="PF00350">
    <property type="entry name" value="Dynamin_N"/>
    <property type="match status" value="1"/>
</dbReference>
<dbReference type="GO" id="GO:0005525">
    <property type="term" value="F:GTP binding"/>
    <property type="evidence" value="ECO:0007669"/>
    <property type="project" value="UniProtKB-KW"/>
</dbReference>
<dbReference type="PRINTS" id="PR00195">
    <property type="entry name" value="DYNAMIN"/>
</dbReference>
<evidence type="ECO:0000256" key="2">
    <source>
        <dbReference type="ARBA" id="ARBA00015210"/>
    </source>
</evidence>
<dbReference type="GO" id="GO:0008017">
    <property type="term" value="F:microtubule binding"/>
    <property type="evidence" value="ECO:0007669"/>
    <property type="project" value="TreeGrafter"/>
</dbReference>
<dbReference type="GO" id="GO:0000266">
    <property type="term" value="P:mitochondrial fission"/>
    <property type="evidence" value="ECO:0007669"/>
    <property type="project" value="TreeGrafter"/>
</dbReference>
<evidence type="ECO:0000256" key="5">
    <source>
        <dbReference type="ARBA" id="ARBA00023134"/>
    </source>
</evidence>
<accession>A0A673AWF0</accession>
<dbReference type="GO" id="GO:0016020">
    <property type="term" value="C:membrane"/>
    <property type="evidence" value="ECO:0007669"/>
    <property type="project" value="TreeGrafter"/>
</dbReference>
<dbReference type="GO" id="GO:0048312">
    <property type="term" value="P:intracellular distribution of mitochondria"/>
    <property type="evidence" value="ECO:0007669"/>
    <property type="project" value="TreeGrafter"/>
</dbReference>
<reference evidence="9" key="1">
    <citation type="submission" date="2019-06" db="EMBL/GenBank/DDBJ databases">
        <authorList>
            <consortium name="Wellcome Sanger Institute Data Sharing"/>
        </authorList>
    </citation>
    <scope>NUCLEOTIDE SEQUENCE [LARGE SCALE GENOMIC DNA]</scope>
</reference>
<gene>
    <name evidence="9" type="primary">si:dkey-32e23.4</name>
</gene>
<dbReference type="SMART" id="SM00302">
    <property type="entry name" value="GED"/>
    <property type="match status" value="1"/>
</dbReference>